<evidence type="ECO:0000313" key="2">
    <source>
        <dbReference type="Proteomes" id="UP001152320"/>
    </source>
</evidence>
<comment type="caution">
    <text evidence="1">The sequence shown here is derived from an EMBL/GenBank/DDBJ whole genome shotgun (WGS) entry which is preliminary data.</text>
</comment>
<protein>
    <submittedName>
        <fullName evidence="1">Uncharacterized protein</fullName>
    </submittedName>
</protein>
<sequence length="74" mass="8657">MAESVEFMEQEVDKIKPNTELKVNKTEVADIRGKRSIFETSFGRKMEDLENRSRRNNLVFYGVPEGSRPCEYII</sequence>
<evidence type="ECO:0000313" key="1">
    <source>
        <dbReference type="EMBL" id="KAJ8031336.1"/>
    </source>
</evidence>
<gene>
    <name evidence="1" type="ORF">HOLleu_28036</name>
</gene>
<reference evidence="1" key="1">
    <citation type="submission" date="2021-10" db="EMBL/GenBank/DDBJ databases">
        <title>Tropical sea cucumber genome reveals ecological adaptation and Cuvierian tubules defense mechanism.</title>
        <authorList>
            <person name="Chen T."/>
        </authorList>
    </citation>
    <scope>NUCLEOTIDE SEQUENCE</scope>
    <source>
        <strain evidence="1">Nanhai2018</strain>
        <tissue evidence="1">Muscle</tissue>
    </source>
</reference>
<accession>A0A9Q1H3W1</accession>
<name>A0A9Q1H3W1_HOLLE</name>
<dbReference type="AlphaFoldDB" id="A0A9Q1H3W1"/>
<dbReference type="EMBL" id="JAIZAY010000013">
    <property type="protein sequence ID" value="KAJ8031336.1"/>
    <property type="molecule type" value="Genomic_DNA"/>
</dbReference>
<organism evidence="1 2">
    <name type="scientific">Holothuria leucospilota</name>
    <name type="common">Black long sea cucumber</name>
    <name type="synonym">Mertensiothuria leucospilota</name>
    <dbReference type="NCBI Taxonomy" id="206669"/>
    <lineage>
        <taxon>Eukaryota</taxon>
        <taxon>Metazoa</taxon>
        <taxon>Echinodermata</taxon>
        <taxon>Eleutherozoa</taxon>
        <taxon>Echinozoa</taxon>
        <taxon>Holothuroidea</taxon>
        <taxon>Aspidochirotacea</taxon>
        <taxon>Aspidochirotida</taxon>
        <taxon>Holothuriidae</taxon>
        <taxon>Holothuria</taxon>
    </lineage>
</organism>
<keyword evidence="2" id="KW-1185">Reference proteome</keyword>
<dbReference type="OrthoDB" id="7481777at2759"/>
<proteinExistence type="predicted"/>
<dbReference type="Proteomes" id="UP001152320">
    <property type="component" value="Chromosome 13"/>
</dbReference>